<proteinExistence type="predicted"/>
<dbReference type="GO" id="GO:0016829">
    <property type="term" value="F:lyase activity"/>
    <property type="evidence" value="ECO:0007669"/>
    <property type="project" value="UniProtKB-KW"/>
</dbReference>
<feature type="domain" description="VOC" evidence="1">
    <location>
        <begin position="5"/>
        <end position="118"/>
    </location>
</feature>
<evidence type="ECO:0000259" key="1">
    <source>
        <dbReference type="PROSITE" id="PS51819"/>
    </source>
</evidence>
<dbReference type="PROSITE" id="PS51819">
    <property type="entry name" value="VOC"/>
    <property type="match status" value="1"/>
</dbReference>
<accession>A0ABS4MFQ3</accession>
<protein>
    <submittedName>
        <fullName evidence="2">Enzyme related to lactoylglutathione lyase</fullName>
    </submittedName>
</protein>
<reference evidence="2 3" key="1">
    <citation type="submission" date="2021-03" db="EMBL/GenBank/DDBJ databases">
        <title>Genomic Encyclopedia of Type Strains, Phase IV (KMG-IV): sequencing the most valuable type-strain genomes for metagenomic binning, comparative biology and taxonomic classification.</title>
        <authorList>
            <person name="Goeker M."/>
        </authorList>
    </citation>
    <scope>NUCLEOTIDE SEQUENCE [LARGE SCALE GENOMIC DNA]</scope>
    <source>
        <strain evidence="2 3">DSM 101872</strain>
    </source>
</reference>
<sequence>MHNGQVISWEIIHRNSKELGMLYSDAFGWKVLPKDGSMEYHGIITGKDSLFGAVGDPFTKDKQEWIALDIYVDDLEETINTFIKHGGKLLMPKFSTDTGFTMAYVADPVGNIFGLIDQMPDNYIEDRTDGKF</sequence>
<dbReference type="InterPro" id="IPR037523">
    <property type="entry name" value="VOC_core"/>
</dbReference>
<dbReference type="InterPro" id="IPR041581">
    <property type="entry name" value="Glyoxalase_6"/>
</dbReference>
<dbReference type="InterPro" id="IPR029068">
    <property type="entry name" value="Glyas_Bleomycin-R_OHBP_Dase"/>
</dbReference>
<gene>
    <name evidence="2" type="ORF">J2Z60_001706</name>
</gene>
<dbReference type="EMBL" id="JAGGLU010000011">
    <property type="protein sequence ID" value="MBP2058521.1"/>
    <property type="molecule type" value="Genomic_DNA"/>
</dbReference>
<dbReference type="RefSeq" id="WP_209687256.1">
    <property type="nucleotide sequence ID" value="NZ_JAGGLU010000011.1"/>
</dbReference>
<dbReference type="Gene3D" id="3.10.180.10">
    <property type="entry name" value="2,3-Dihydroxybiphenyl 1,2-Dioxygenase, domain 1"/>
    <property type="match status" value="1"/>
</dbReference>
<dbReference type="SUPFAM" id="SSF54593">
    <property type="entry name" value="Glyoxalase/Bleomycin resistance protein/Dihydroxybiphenyl dioxygenase"/>
    <property type="match status" value="1"/>
</dbReference>
<evidence type="ECO:0000313" key="2">
    <source>
        <dbReference type="EMBL" id="MBP2058521.1"/>
    </source>
</evidence>
<comment type="caution">
    <text evidence="2">The sequence shown here is derived from an EMBL/GenBank/DDBJ whole genome shotgun (WGS) entry which is preliminary data.</text>
</comment>
<organism evidence="2 3">
    <name type="scientific">Lactobacillus colini</name>
    <dbReference type="NCBI Taxonomy" id="1819254"/>
    <lineage>
        <taxon>Bacteria</taxon>
        <taxon>Bacillati</taxon>
        <taxon>Bacillota</taxon>
        <taxon>Bacilli</taxon>
        <taxon>Lactobacillales</taxon>
        <taxon>Lactobacillaceae</taxon>
        <taxon>Lactobacillus</taxon>
    </lineage>
</organism>
<keyword evidence="3" id="KW-1185">Reference proteome</keyword>
<name>A0ABS4MFQ3_9LACO</name>
<evidence type="ECO:0000313" key="3">
    <source>
        <dbReference type="Proteomes" id="UP001519292"/>
    </source>
</evidence>
<dbReference type="Proteomes" id="UP001519292">
    <property type="component" value="Unassembled WGS sequence"/>
</dbReference>
<dbReference type="Pfam" id="PF18029">
    <property type="entry name" value="Glyoxalase_6"/>
    <property type="match status" value="1"/>
</dbReference>
<keyword evidence="2" id="KW-0456">Lyase</keyword>